<name>A0A926VHH4_9CYAN</name>
<feature type="compositionally biased region" description="Basic and acidic residues" evidence="2">
    <location>
        <begin position="557"/>
        <end position="568"/>
    </location>
</feature>
<feature type="compositionally biased region" description="Polar residues" evidence="2">
    <location>
        <begin position="536"/>
        <end position="555"/>
    </location>
</feature>
<sequence>MKKMGERLSEPNIYLFAFHLLEGFNTTPTANNLDSLKERYLEILKNFQVKSLPDLHATTNYSIPIEGEVYLEENPNNPDIEPLIVKGFVHPLNLSDSYAFGLNIGCPEPTPSDKYQDIDITDLGKFHLNCLLPNFVQSSLGQTLLITAKLTIAQKREGEQFIRELADKCVQNFIPSEYHNNLGLDRDGELFGSPIFEYGNPNQPDSYIHVIVWLFTHPETEAKFGDCYQDFLILLFYRHKIIQSYKNSRYVKMVIADDYQKIENQIDKINELSTQVNLSEEELKQLKTQLKELPKMALEYAQMLRDLEDYRHTIGLNDRNYLDTIDRIGEKIKLNSKRSLNKQLIFLIKFSQKNSRYFQEQIEGKLGYFVHGSGLLDKAIASIRGIVEIEQAEIDRQLQTTLQNNELAEKERDRQLQITLQKNEIQEKERDRNLQTTIAIVGVGIGFAGVAATASPYLIEQDTKQNLTFIPVHFQPSFGLNPPHNLTISVLFSLGAGLVGVAIAAIIMGYIQKHEKSAIARTINFILGNSQAQENLQTEPRKISSSQSTEFSVPQQPEKERSHSQQDR</sequence>
<organism evidence="4 5">
    <name type="scientific">Aerosakkonema funiforme FACHB-1375</name>
    <dbReference type="NCBI Taxonomy" id="2949571"/>
    <lineage>
        <taxon>Bacteria</taxon>
        <taxon>Bacillati</taxon>
        <taxon>Cyanobacteriota</taxon>
        <taxon>Cyanophyceae</taxon>
        <taxon>Oscillatoriophycideae</taxon>
        <taxon>Aerosakkonematales</taxon>
        <taxon>Aerosakkonemataceae</taxon>
        <taxon>Aerosakkonema</taxon>
    </lineage>
</organism>
<feature type="transmembrane region" description="Helical" evidence="3">
    <location>
        <begin position="438"/>
        <end position="459"/>
    </location>
</feature>
<evidence type="ECO:0000313" key="5">
    <source>
        <dbReference type="Proteomes" id="UP000641646"/>
    </source>
</evidence>
<keyword evidence="3" id="KW-0472">Membrane</keyword>
<evidence type="ECO:0000313" key="4">
    <source>
        <dbReference type="EMBL" id="MBD2183810.1"/>
    </source>
</evidence>
<keyword evidence="3" id="KW-1133">Transmembrane helix</keyword>
<gene>
    <name evidence="4" type="ORF">H6G03_22545</name>
</gene>
<reference evidence="4" key="1">
    <citation type="journal article" date="2015" name="ISME J.">
        <title>Draft Genome Sequence of Streptomyces incarnatus NRRL8089, which Produces the Nucleoside Antibiotic Sinefungin.</title>
        <authorList>
            <person name="Oshima K."/>
            <person name="Hattori M."/>
            <person name="Shimizu H."/>
            <person name="Fukuda K."/>
            <person name="Nemoto M."/>
            <person name="Inagaki K."/>
            <person name="Tamura T."/>
        </authorList>
    </citation>
    <scope>NUCLEOTIDE SEQUENCE</scope>
    <source>
        <strain evidence="4">FACHB-1375</strain>
    </source>
</reference>
<evidence type="ECO:0000256" key="3">
    <source>
        <dbReference type="SAM" id="Phobius"/>
    </source>
</evidence>
<dbReference type="RefSeq" id="WP_190468930.1">
    <property type="nucleotide sequence ID" value="NZ_JACJPW010000065.1"/>
</dbReference>
<dbReference type="Proteomes" id="UP000641646">
    <property type="component" value="Unassembled WGS sequence"/>
</dbReference>
<keyword evidence="5" id="KW-1185">Reference proteome</keyword>
<feature type="coiled-coil region" evidence="1">
    <location>
        <begin position="262"/>
        <end position="296"/>
    </location>
</feature>
<keyword evidence="3" id="KW-0812">Transmembrane</keyword>
<feature type="region of interest" description="Disordered" evidence="2">
    <location>
        <begin position="536"/>
        <end position="568"/>
    </location>
</feature>
<proteinExistence type="predicted"/>
<feature type="transmembrane region" description="Helical" evidence="3">
    <location>
        <begin position="486"/>
        <end position="511"/>
    </location>
</feature>
<dbReference type="EMBL" id="JACJPW010000065">
    <property type="protein sequence ID" value="MBD2183810.1"/>
    <property type="molecule type" value="Genomic_DNA"/>
</dbReference>
<protein>
    <submittedName>
        <fullName evidence="4">Uncharacterized protein</fullName>
    </submittedName>
</protein>
<comment type="caution">
    <text evidence="4">The sequence shown here is derived from an EMBL/GenBank/DDBJ whole genome shotgun (WGS) entry which is preliminary data.</text>
</comment>
<evidence type="ECO:0000256" key="1">
    <source>
        <dbReference type="SAM" id="Coils"/>
    </source>
</evidence>
<evidence type="ECO:0000256" key="2">
    <source>
        <dbReference type="SAM" id="MobiDB-lite"/>
    </source>
</evidence>
<keyword evidence="1" id="KW-0175">Coiled coil</keyword>
<dbReference type="AlphaFoldDB" id="A0A926VHH4"/>
<reference evidence="4" key="2">
    <citation type="submission" date="2020-08" db="EMBL/GenBank/DDBJ databases">
        <authorList>
            <person name="Chen M."/>
            <person name="Teng W."/>
            <person name="Zhao L."/>
            <person name="Hu C."/>
            <person name="Zhou Y."/>
            <person name="Han B."/>
            <person name="Song L."/>
            <person name="Shu W."/>
        </authorList>
    </citation>
    <scope>NUCLEOTIDE SEQUENCE</scope>
    <source>
        <strain evidence="4">FACHB-1375</strain>
    </source>
</reference>
<accession>A0A926VHH4</accession>